<sequence>MAMQEYQTTVQITVKKIIIAVNADAPKSCALICAFFQGRQPTHGGPPTADCTRYDLSPAWVKKQPPEKSYFRRLNACQNEFGTAVASTIPPVYPPAQPGGEGPGSQPPKKPPQ</sequence>
<dbReference type="Proteomes" id="UP000176952">
    <property type="component" value="Unassembled WGS sequence"/>
</dbReference>
<gene>
    <name evidence="2" type="ORF">A3F54_03905</name>
</gene>
<feature type="region of interest" description="Disordered" evidence="1">
    <location>
        <begin position="88"/>
        <end position="113"/>
    </location>
</feature>
<name>A0A1G2B7V5_9BACT</name>
<dbReference type="AlphaFoldDB" id="A0A1G2B7V5"/>
<organism evidence="2 3">
    <name type="scientific">Candidatus Kerfeldbacteria bacterium RIFCSPHIGHO2_12_FULL_48_17</name>
    <dbReference type="NCBI Taxonomy" id="1798542"/>
    <lineage>
        <taxon>Bacteria</taxon>
        <taxon>Candidatus Kerfeldiibacteriota</taxon>
    </lineage>
</organism>
<evidence type="ECO:0000313" key="2">
    <source>
        <dbReference type="EMBL" id="OGY84307.1"/>
    </source>
</evidence>
<comment type="caution">
    <text evidence="2">The sequence shown here is derived from an EMBL/GenBank/DDBJ whole genome shotgun (WGS) entry which is preliminary data.</text>
</comment>
<evidence type="ECO:0000313" key="3">
    <source>
        <dbReference type="Proteomes" id="UP000176952"/>
    </source>
</evidence>
<evidence type="ECO:0000256" key="1">
    <source>
        <dbReference type="SAM" id="MobiDB-lite"/>
    </source>
</evidence>
<proteinExistence type="predicted"/>
<protein>
    <submittedName>
        <fullName evidence="2">Uncharacterized protein</fullName>
    </submittedName>
</protein>
<reference evidence="2 3" key="1">
    <citation type="journal article" date="2016" name="Nat. Commun.">
        <title>Thousands of microbial genomes shed light on interconnected biogeochemical processes in an aquifer system.</title>
        <authorList>
            <person name="Anantharaman K."/>
            <person name="Brown C.T."/>
            <person name="Hug L.A."/>
            <person name="Sharon I."/>
            <person name="Castelle C.J."/>
            <person name="Probst A.J."/>
            <person name="Thomas B.C."/>
            <person name="Singh A."/>
            <person name="Wilkins M.J."/>
            <person name="Karaoz U."/>
            <person name="Brodie E.L."/>
            <person name="Williams K.H."/>
            <person name="Hubbard S.S."/>
            <person name="Banfield J.F."/>
        </authorList>
    </citation>
    <scope>NUCLEOTIDE SEQUENCE [LARGE SCALE GENOMIC DNA]</scope>
</reference>
<accession>A0A1G2B7V5</accession>
<dbReference type="EMBL" id="MHKD01000015">
    <property type="protein sequence ID" value="OGY84307.1"/>
    <property type="molecule type" value="Genomic_DNA"/>
</dbReference>